<protein>
    <submittedName>
        <fullName evidence="3">Exodeoxyribonuclease V alpha chain</fullName>
        <ecNumber evidence="3">3.1.11.5</ecNumber>
    </submittedName>
</protein>
<dbReference type="AlphaFoldDB" id="W6K030"/>
<name>W6K030_9MICO</name>
<proteinExistence type="predicted"/>
<dbReference type="STRING" id="1193182.BN11_1030004"/>
<dbReference type="SUPFAM" id="SSF52540">
    <property type="entry name" value="P-loop containing nucleoside triphosphate hydrolases"/>
    <property type="match status" value="1"/>
</dbReference>
<dbReference type="GO" id="GO:0008854">
    <property type="term" value="F:exodeoxyribonuclease V activity"/>
    <property type="evidence" value="ECO:0007669"/>
    <property type="project" value="UniProtKB-EC"/>
</dbReference>
<feature type="domain" description="UvrD-like helicase C-terminal" evidence="2">
    <location>
        <begin position="228"/>
        <end position="275"/>
    </location>
</feature>
<dbReference type="Gene3D" id="3.40.50.300">
    <property type="entry name" value="P-loop containing nucleotide triphosphate hydrolases"/>
    <property type="match status" value="3"/>
</dbReference>
<sequence>MVSLTMMARLLEALRPTARLIVVGDPDQLTSVEAGAVLADLVAGLDRDPAQPAGSSAVARLRHTYRFGGAIQDLATAIRDGDATAALAILTSGDPAVELVPNADARRSLMVEAAVDLRRHGLAGDARAALAALGEHRLLCAHRTGPQGVGHWNRQIAQWLSEETGENFYAPMFPGRPLQVTANDYAMDLYNGDTGVVLRRDGRLVAVFDSGSQLREVAAARLADVETMYAATVHKSQGSQATRVTVVLPELDSPLLTRELIYTAATRAQKQLTIIGTPEVIERGMAQRIQRASGLAKRLRMPPPAVPGEVSAGSPG</sequence>
<dbReference type="InterPro" id="IPR027417">
    <property type="entry name" value="P-loop_NTPase"/>
</dbReference>
<reference evidence="3 4" key="1">
    <citation type="journal article" date="2013" name="ISME J.">
        <title>A metabolic model for members of the genus Tetrasphaera involved in enhanced biological phosphorus removal.</title>
        <authorList>
            <person name="Kristiansen R."/>
            <person name="Nguyen H.T.T."/>
            <person name="Saunders A.M."/>
            <person name="Nielsen J.L."/>
            <person name="Wimmer R."/>
            <person name="Le V.Q."/>
            <person name="McIlroy S.J."/>
            <person name="Petrovski S."/>
            <person name="Seviour R.J."/>
            <person name="Calteau A."/>
            <person name="Nielsen K.L."/>
            <person name="Nielsen P.H."/>
        </authorList>
    </citation>
    <scope>NUCLEOTIDE SEQUENCE [LARGE SCALE GENOMIC DNA]</scope>
    <source>
        <strain evidence="3 4">Ben110</strain>
    </source>
</reference>
<dbReference type="EC" id="3.1.11.5" evidence="3"/>
<accession>W6K030</accession>
<keyword evidence="4" id="KW-1185">Reference proteome</keyword>
<dbReference type="Proteomes" id="UP000035763">
    <property type="component" value="Unassembled WGS sequence"/>
</dbReference>
<feature type="region of interest" description="Disordered" evidence="1">
    <location>
        <begin position="294"/>
        <end position="316"/>
    </location>
</feature>
<organism evidence="3 4">
    <name type="scientific">Nostocoides australiense Ben110</name>
    <dbReference type="NCBI Taxonomy" id="1193182"/>
    <lineage>
        <taxon>Bacteria</taxon>
        <taxon>Bacillati</taxon>
        <taxon>Actinomycetota</taxon>
        <taxon>Actinomycetes</taxon>
        <taxon>Micrococcales</taxon>
        <taxon>Intrasporangiaceae</taxon>
        <taxon>Nostocoides</taxon>
    </lineage>
</organism>
<evidence type="ECO:0000256" key="1">
    <source>
        <dbReference type="SAM" id="MobiDB-lite"/>
    </source>
</evidence>
<keyword evidence="3" id="KW-0378">Hydrolase</keyword>
<comment type="caution">
    <text evidence="3">The sequence shown here is derived from an EMBL/GenBank/DDBJ whole genome shotgun (WGS) entry which is preliminary data.</text>
</comment>
<evidence type="ECO:0000313" key="3">
    <source>
        <dbReference type="EMBL" id="CCH71674.1"/>
    </source>
</evidence>
<dbReference type="CDD" id="cd18809">
    <property type="entry name" value="SF1_C_RecD"/>
    <property type="match status" value="1"/>
</dbReference>
<gene>
    <name evidence="3" type="ORF">BN11_1030004</name>
</gene>
<evidence type="ECO:0000259" key="2">
    <source>
        <dbReference type="Pfam" id="PF13538"/>
    </source>
</evidence>
<dbReference type="InterPro" id="IPR027785">
    <property type="entry name" value="UvrD-like_helicase_C"/>
</dbReference>
<dbReference type="Pfam" id="PF13604">
    <property type="entry name" value="AAA_30"/>
    <property type="match status" value="1"/>
</dbReference>
<dbReference type="EMBL" id="CAJA01000006">
    <property type="protein sequence ID" value="CCH71674.1"/>
    <property type="molecule type" value="Genomic_DNA"/>
</dbReference>
<evidence type="ECO:0000313" key="4">
    <source>
        <dbReference type="Proteomes" id="UP000035763"/>
    </source>
</evidence>
<dbReference type="Pfam" id="PF13538">
    <property type="entry name" value="UvrD_C_2"/>
    <property type="match status" value="1"/>
</dbReference>